<dbReference type="Proteomes" id="UP001589776">
    <property type="component" value="Unassembled WGS sequence"/>
</dbReference>
<comment type="caution">
    <text evidence="1">The sequence shown here is derived from an EMBL/GenBank/DDBJ whole genome shotgun (WGS) entry which is preliminary data.</text>
</comment>
<gene>
    <name evidence="1" type="ORF">ACFFK0_01970</name>
</gene>
<evidence type="ECO:0000313" key="2">
    <source>
        <dbReference type="Proteomes" id="UP001589776"/>
    </source>
</evidence>
<dbReference type="EMBL" id="JBHLWN010000014">
    <property type="protein sequence ID" value="MFC0211225.1"/>
    <property type="molecule type" value="Genomic_DNA"/>
</dbReference>
<keyword evidence="2" id="KW-1185">Reference proteome</keyword>
<dbReference type="RefSeq" id="WP_377468129.1">
    <property type="nucleotide sequence ID" value="NZ_JBHLWN010000014.1"/>
</dbReference>
<organism evidence="1 2">
    <name type="scientific">Paenibacillus chartarius</name>
    <dbReference type="NCBI Taxonomy" id="747481"/>
    <lineage>
        <taxon>Bacteria</taxon>
        <taxon>Bacillati</taxon>
        <taxon>Bacillota</taxon>
        <taxon>Bacilli</taxon>
        <taxon>Bacillales</taxon>
        <taxon>Paenibacillaceae</taxon>
        <taxon>Paenibacillus</taxon>
    </lineage>
</organism>
<proteinExistence type="predicted"/>
<evidence type="ECO:0000313" key="1">
    <source>
        <dbReference type="EMBL" id="MFC0211225.1"/>
    </source>
</evidence>
<name>A0ABV6DEZ6_9BACL</name>
<protein>
    <recommendedName>
        <fullName evidence="3">NIPSNAP domain-containing protein</fullName>
    </recommendedName>
</protein>
<sequence>MEKVFVEYAIAEEARNEYLAFMSGILGGLASGAGVLKPEWYEGTDQPGLFVEVWPGMNYADFLKWKERRTNCGDAEWGRFDRWVRGGLQKLHIWHFSVPALEPRS</sequence>
<reference evidence="1 2" key="1">
    <citation type="submission" date="2024-09" db="EMBL/GenBank/DDBJ databases">
        <authorList>
            <person name="Sun Q."/>
            <person name="Mori K."/>
        </authorList>
    </citation>
    <scope>NUCLEOTIDE SEQUENCE [LARGE SCALE GENOMIC DNA]</scope>
    <source>
        <strain evidence="1 2">CCM 7759</strain>
    </source>
</reference>
<evidence type="ECO:0008006" key="3">
    <source>
        <dbReference type="Google" id="ProtNLM"/>
    </source>
</evidence>
<accession>A0ABV6DEZ6</accession>